<dbReference type="Proteomes" id="UP000583387">
    <property type="component" value="Unassembled WGS sequence"/>
</dbReference>
<dbReference type="InterPro" id="IPR011006">
    <property type="entry name" value="CheY-like_superfamily"/>
</dbReference>
<dbReference type="GO" id="GO:0000160">
    <property type="term" value="P:phosphorelay signal transduction system"/>
    <property type="evidence" value="ECO:0007669"/>
    <property type="project" value="InterPro"/>
</dbReference>
<evidence type="ECO:0000256" key="5">
    <source>
        <dbReference type="PROSITE-ProRule" id="PRU00169"/>
    </source>
</evidence>
<dbReference type="GO" id="GO:0003677">
    <property type="term" value="F:DNA binding"/>
    <property type="evidence" value="ECO:0007669"/>
    <property type="project" value="UniProtKB-KW"/>
</dbReference>
<evidence type="ECO:0000313" key="9">
    <source>
        <dbReference type="Proteomes" id="UP000583387"/>
    </source>
</evidence>
<comment type="caution">
    <text evidence="8">The sequence shown here is derived from an EMBL/GenBank/DDBJ whole genome shotgun (WGS) entry which is preliminary data.</text>
</comment>
<feature type="domain" description="Response regulatory" evidence="7">
    <location>
        <begin position="3"/>
        <end position="118"/>
    </location>
</feature>
<sequence>MHKALIVDDHPFIRSGVRALLEANGFQVVAETDNGANVLRLAQDHQPELIILDIGIPKLDGLEVLARLRALSLPVKVLVLTAQSPEYFAMRCMRAGASGFIPKGDDIDELSKAVSAIMSGYTYFPSLSTQSVFLGDGHLSESEKISSLSDRELLVLQYLARGLSNKEIAELLLLSNKTVSTYKVRVLEKLRLASVVDLADFAKRNGLI</sequence>
<protein>
    <submittedName>
        <fullName evidence="8">Virulence factors putative positive transcription regulator BvgA</fullName>
    </submittedName>
</protein>
<keyword evidence="9" id="KW-1185">Reference proteome</keyword>
<evidence type="ECO:0000313" key="8">
    <source>
        <dbReference type="EMBL" id="CAD5110525.1"/>
    </source>
</evidence>
<organism evidence="8 9">
    <name type="scientific">Zestomonas carbonaria</name>
    <dbReference type="NCBI Taxonomy" id="2762745"/>
    <lineage>
        <taxon>Bacteria</taxon>
        <taxon>Pseudomonadati</taxon>
        <taxon>Pseudomonadota</taxon>
        <taxon>Gammaproteobacteria</taxon>
        <taxon>Pseudomonadales</taxon>
        <taxon>Pseudomonadaceae</taxon>
        <taxon>Zestomonas</taxon>
    </lineage>
</organism>
<dbReference type="InterPro" id="IPR058245">
    <property type="entry name" value="NreC/VraR/RcsB-like_REC"/>
</dbReference>
<dbReference type="InterPro" id="IPR039420">
    <property type="entry name" value="WalR-like"/>
</dbReference>
<keyword evidence="4" id="KW-0804">Transcription</keyword>
<keyword evidence="3" id="KW-0238">DNA-binding</keyword>
<evidence type="ECO:0000256" key="3">
    <source>
        <dbReference type="ARBA" id="ARBA00023125"/>
    </source>
</evidence>
<dbReference type="SUPFAM" id="SSF46894">
    <property type="entry name" value="C-terminal effector domain of the bipartite response regulators"/>
    <property type="match status" value="1"/>
</dbReference>
<dbReference type="PANTHER" id="PTHR43214:SF41">
    <property type="entry name" value="NITRATE_NITRITE RESPONSE REGULATOR PROTEIN NARP"/>
    <property type="match status" value="1"/>
</dbReference>
<dbReference type="EMBL" id="CAJFCI010000094">
    <property type="protein sequence ID" value="CAD5110525.1"/>
    <property type="molecule type" value="Genomic_DNA"/>
</dbReference>
<evidence type="ECO:0000256" key="4">
    <source>
        <dbReference type="ARBA" id="ARBA00023163"/>
    </source>
</evidence>
<accession>A0A7U7ETR1</accession>
<dbReference type="PRINTS" id="PR00038">
    <property type="entry name" value="HTHLUXR"/>
</dbReference>
<reference evidence="8 9" key="1">
    <citation type="submission" date="2020-08" db="EMBL/GenBank/DDBJ databases">
        <authorList>
            <person name="Criscuolo A."/>
        </authorList>
    </citation>
    <scope>NUCLEOTIDE SEQUENCE [LARGE SCALE GENOMIC DNA]</scope>
    <source>
        <strain evidence="8">CIP111764</strain>
    </source>
</reference>
<name>A0A7U7ETR1_9GAMM</name>
<dbReference type="PANTHER" id="PTHR43214">
    <property type="entry name" value="TWO-COMPONENT RESPONSE REGULATOR"/>
    <property type="match status" value="1"/>
</dbReference>
<dbReference type="PROSITE" id="PS50043">
    <property type="entry name" value="HTH_LUXR_2"/>
    <property type="match status" value="1"/>
</dbReference>
<dbReference type="Gene3D" id="3.40.50.2300">
    <property type="match status" value="1"/>
</dbReference>
<dbReference type="Pfam" id="PF00196">
    <property type="entry name" value="GerE"/>
    <property type="match status" value="1"/>
</dbReference>
<dbReference type="GO" id="GO:0006355">
    <property type="term" value="P:regulation of DNA-templated transcription"/>
    <property type="evidence" value="ECO:0007669"/>
    <property type="project" value="InterPro"/>
</dbReference>
<proteinExistence type="predicted"/>
<dbReference type="PROSITE" id="PS00622">
    <property type="entry name" value="HTH_LUXR_1"/>
    <property type="match status" value="1"/>
</dbReference>
<dbReference type="AlphaFoldDB" id="A0A7U7ETR1"/>
<dbReference type="SMART" id="SM00421">
    <property type="entry name" value="HTH_LUXR"/>
    <property type="match status" value="1"/>
</dbReference>
<feature type="domain" description="HTH luxR-type" evidence="6">
    <location>
        <begin position="141"/>
        <end position="206"/>
    </location>
</feature>
<gene>
    <name evidence="8" type="primary">bvgA_2</name>
    <name evidence="8" type="ORF">PSEWESI4_04848</name>
</gene>
<dbReference type="Pfam" id="PF00072">
    <property type="entry name" value="Response_reg"/>
    <property type="match status" value="1"/>
</dbReference>
<dbReference type="CDD" id="cd06170">
    <property type="entry name" value="LuxR_C_like"/>
    <property type="match status" value="1"/>
</dbReference>
<dbReference type="InterPro" id="IPR016032">
    <property type="entry name" value="Sig_transdc_resp-reg_C-effctor"/>
</dbReference>
<feature type="modified residue" description="4-aspartylphosphate" evidence="5">
    <location>
        <position position="53"/>
    </location>
</feature>
<keyword evidence="1 5" id="KW-0597">Phosphoprotein</keyword>
<dbReference type="CDD" id="cd17535">
    <property type="entry name" value="REC_NarL-like"/>
    <property type="match status" value="1"/>
</dbReference>
<dbReference type="RefSeq" id="WP_187673835.1">
    <property type="nucleotide sequence ID" value="NZ_CAJFCI010000094.1"/>
</dbReference>
<evidence type="ECO:0000259" key="6">
    <source>
        <dbReference type="PROSITE" id="PS50043"/>
    </source>
</evidence>
<keyword evidence="2" id="KW-0805">Transcription regulation</keyword>
<evidence type="ECO:0000256" key="1">
    <source>
        <dbReference type="ARBA" id="ARBA00022553"/>
    </source>
</evidence>
<dbReference type="InterPro" id="IPR000792">
    <property type="entry name" value="Tscrpt_reg_LuxR_C"/>
</dbReference>
<dbReference type="Gene3D" id="1.10.10.10">
    <property type="entry name" value="Winged helix-like DNA-binding domain superfamily/Winged helix DNA-binding domain"/>
    <property type="match status" value="1"/>
</dbReference>
<dbReference type="InterPro" id="IPR036388">
    <property type="entry name" value="WH-like_DNA-bd_sf"/>
</dbReference>
<dbReference type="SUPFAM" id="SSF52172">
    <property type="entry name" value="CheY-like"/>
    <property type="match status" value="1"/>
</dbReference>
<dbReference type="PROSITE" id="PS50110">
    <property type="entry name" value="RESPONSE_REGULATORY"/>
    <property type="match status" value="1"/>
</dbReference>
<dbReference type="SMART" id="SM00448">
    <property type="entry name" value="REC"/>
    <property type="match status" value="1"/>
</dbReference>
<evidence type="ECO:0000259" key="7">
    <source>
        <dbReference type="PROSITE" id="PS50110"/>
    </source>
</evidence>
<dbReference type="InterPro" id="IPR001789">
    <property type="entry name" value="Sig_transdc_resp-reg_receiver"/>
</dbReference>
<evidence type="ECO:0000256" key="2">
    <source>
        <dbReference type="ARBA" id="ARBA00023015"/>
    </source>
</evidence>